<reference evidence="2 3" key="1">
    <citation type="journal article" date="2008" name="Int. J. Syst. Evol. Microbiol.">
        <title>Neptunomonas japonica sp. nov., an Osedax japonicus symbiont-like bacterium isolated from sediment adjacent to sperm whale carcasses off Kagoshima, Japan.</title>
        <authorList>
            <person name="Miyazaki M."/>
            <person name="Nogi Y."/>
            <person name="Fujiwara Y."/>
            <person name="Kawato M."/>
            <person name="Kubokawa K."/>
            <person name="Horikoshi K."/>
        </authorList>
    </citation>
    <scope>NUCLEOTIDE SEQUENCE [LARGE SCALE GENOMIC DNA]</scope>
    <source>
        <strain evidence="2 3">JAMM 1380</strain>
    </source>
</reference>
<name>A0A7R6PJS4_9GAMM</name>
<evidence type="ECO:0000259" key="1">
    <source>
        <dbReference type="Pfam" id="PF07045"/>
    </source>
</evidence>
<dbReference type="PANTHER" id="PTHR41521">
    <property type="match status" value="1"/>
</dbReference>
<evidence type="ECO:0000313" key="2">
    <source>
        <dbReference type="EMBL" id="BBB30878.1"/>
    </source>
</evidence>
<evidence type="ECO:0000313" key="3">
    <source>
        <dbReference type="Proteomes" id="UP000595332"/>
    </source>
</evidence>
<organism evidence="2 3">
    <name type="scientific">Neptunomonas japonica JAMM 1380</name>
    <dbReference type="NCBI Taxonomy" id="1441457"/>
    <lineage>
        <taxon>Bacteria</taxon>
        <taxon>Pseudomonadati</taxon>
        <taxon>Pseudomonadota</taxon>
        <taxon>Gammaproteobacteria</taxon>
        <taxon>Oceanospirillales</taxon>
        <taxon>Oceanospirillaceae</taxon>
        <taxon>Neptunomonas</taxon>
    </lineage>
</organism>
<dbReference type="SUPFAM" id="SSF54909">
    <property type="entry name" value="Dimeric alpha+beta barrel"/>
    <property type="match status" value="1"/>
</dbReference>
<dbReference type="Proteomes" id="UP000595332">
    <property type="component" value="Chromosome"/>
</dbReference>
<feature type="domain" description="DUF1330" evidence="1">
    <location>
        <begin position="3"/>
        <end position="92"/>
    </location>
</feature>
<dbReference type="InterPro" id="IPR010753">
    <property type="entry name" value="DUF1330"/>
</dbReference>
<dbReference type="PANTHER" id="PTHR41521:SF4">
    <property type="entry name" value="BLR0684 PROTEIN"/>
    <property type="match status" value="1"/>
</dbReference>
<proteinExistence type="predicted"/>
<dbReference type="InterPro" id="IPR011008">
    <property type="entry name" value="Dimeric_a/b-barrel"/>
</dbReference>
<dbReference type="EMBL" id="AP014546">
    <property type="protein sequence ID" value="BBB30878.1"/>
    <property type="molecule type" value="Genomic_DNA"/>
</dbReference>
<dbReference type="AlphaFoldDB" id="A0A7R6PJS4"/>
<keyword evidence="3" id="KW-1185">Reference proteome</keyword>
<dbReference type="KEGG" id="njp:NEJAP_2938"/>
<dbReference type="Pfam" id="PF07045">
    <property type="entry name" value="DUF1330"/>
    <property type="match status" value="1"/>
</dbReference>
<accession>A0A7R6PJS4</accession>
<gene>
    <name evidence="2" type="ORF">NEJAP_2938</name>
</gene>
<dbReference type="Gene3D" id="3.30.70.100">
    <property type="match status" value="1"/>
</dbReference>
<protein>
    <recommendedName>
        <fullName evidence="1">DUF1330 domain-containing protein</fullName>
    </recommendedName>
</protein>
<sequence length="107" mass="12138">MAGYVIHHYKITDRSKIDELTQLSIPINEKYGAKVIVGSPTKALEGEMSTHMVILEFESFEAAETFYYSPENQELTKLRRSITEGWTTIIPGDSETQKIVDSGYFSK</sequence>